<dbReference type="InterPro" id="IPR001789">
    <property type="entry name" value="Sig_transdc_resp-reg_receiver"/>
</dbReference>
<evidence type="ECO:0000256" key="5">
    <source>
        <dbReference type="ARBA" id="ARBA00022824"/>
    </source>
</evidence>
<evidence type="ECO:0000256" key="2">
    <source>
        <dbReference type="ARBA" id="ARBA00004477"/>
    </source>
</evidence>
<dbReference type="InterPro" id="IPR036890">
    <property type="entry name" value="HATPase_C_sf"/>
</dbReference>
<sequence length="1119" mass="124625">MAMSSVKDVGTRHVDCSQRHEMFVPTQRKWEKPAIPFPQSNSIIALIFSCKNEVQQGEVLSSFMFSELCAMIKQSKNRVRSESEGVRNKSFSEIQMTAGLLHRLNSSASNLARALSSYLNGTQLSFVAIQDKVAPTLFLALSTIPELSQVSYIGLDGLLFSFYNDEDQTFSVYSNTSFSSQWFTQPVNRDTGMLYGDAVVSDPKVTVNSSWFQQALNSTSGHSSMETRWNRAQDSLFLNTAAVDGRGVVSLGYPIEVVINHFAAVDFHGGFFHLGTADGQVVVQTKLPNSQIEIHNDTVMVQTMKRNGGPLGHYNISCDSEDGRLRTLHKKIVGIKYMFYCSTLDIAGLKSVYVLAYPRNGLVHLVHRNSMLSLLLLALVFIFIVISLCTYLFLTARATNREMFLCASLIKQTEATQQAERKSMNKTKAFAGANHDVRNSLAAVRASIHFCQEEANPDSKLAAQLVLLENHTKDLLGILNSILDMSKIEAGKTSLEIEDFNLAELLEEVVDMFYPLGMNKGIDIVLDPCDGSILKSSDVRGDRLKLKQILCNLVNNAIKFTAEGHVSIRAVVKKKNFRKEIIASNRTTVMKFLSRFCYNNKDSFNDLDALNTVEENPNEVEFEFEVDDTGKGIPKDKQKSLFEDYVQVKETDTGQEGSGLGLGIVQSLVRVMKGELRIVEKELGERGTCFKFNVFLSSVEPKSADPEEDRRSSAFHQHFPFMSPKPEGSHVIIFIPGEERRKVLKKYLERLNIKVTIIKQVMNLQLELEKVKRKLDLSFLISGKPEHSSDEYLSKSASTNSDGGSLDGSLNIKDGGDHIVPHYKKTNSKSSSSIIVLVIDINEATSYSNFENILANFRNDIEKSLCKVVWLDDPVTGHSSDEVKDRATAEGDYVLYKPLHGSCLSQVLSLLPELKGTSHCSFSKFTSRKAVQEAQHFVDSNLPNDLTCSEIIELDMGSPQRSSIQLITADKPHVEAGSKPLIGKNVLVVEDSMLLQRLTSSVLKRLGASVEVCTNGKEAFNEVCKSLSDQKKEGGSISPPYDFIFMDCEMPIMNGFEATRLIRMEEEQYSGVHVPIIALTAHAMPEQTSKVYDAGMDFHLTKPLEEKKMLEVILSIVNE</sequence>
<feature type="domain" description="Response regulatory" evidence="11">
    <location>
        <begin position="985"/>
        <end position="1117"/>
    </location>
</feature>
<reference evidence="13" key="1">
    <citation type="journal article" date="2019" name="Gigascience">
        <title>De novo genome assembly of the endangered Acer yangbiense, a plant species with extremely small populations endemic to Yunnan Province, China.</title>
        <authorList>
            <person name="Yang J."/>
            <person name="Wariss H.M."/>
            <person name="Tao L."/>
            <person name="Zhang R."/>
            <person name="Yun Q."/>
            <person name="Hollingsworth P."/>
            <person name="Dao Z."/>
            <person name="Luo G."/>
            <person name="Guo H."/>
            <person name="Ma Y."/>
            <person name="Sun W."/>
        </authorList>
    </citation>
    <scope>NUCLEOTIDE SEQUENCE [LARGE SCALE GENOMIC DNA]</scope>
    <source>
        <strain evidence="13">cv. br00</strain>
    </source>
</reference>
<dbReference type="PANTHER" id="PTHR43719">
    <property type="entry name" value="TWO-COMPONENT HISTIDINE KINASE"/>
    <property type="match status" value="1"/>
</dbReference>
<dbReference type="Gene3D" id="3.40.50.2300">
    <property type="match status" value="1"/>
</dbReference>
<evidence type="ECO:0000259" key="10">
    <source>
        <dbReference type="PROSITE" id="PS50109"/>
    </source>
</evidence>
<dbReference type="SUPFAM" id="SSF55874">
    <property type="entry name" value="ATPase domain of HSP90 chaperone/DNA topoisomerase II/histidine kinase"/>
    <property type="match status" value="1"/>
</dbReference>
<dbReference type="Pfam" id="PF00072">
    <property type="entry name" value="Response_reg"/>
    <property type="match status" value="1"/>
</dbReference>
<evidence type="ECO:0000313" key="12">
    <source>
        <dbReference type="EMBL" id="KAB5529161.1"/>
    </source>
</evidence>
<evidence type="ECO:0000256" key="9">
    <source>
        <dbReference type="SAM" id="Phobius"/>
    </source>
</evidence>
<evidence type="ECO:0000259" key="11">
    <source>
        <dbReference type="PROSITE" id="PS50110"/>
    </source>
</evidence>
<keyword evidence="5" id="KW-0256">Endoplasmic reticulum</keyword>
<evidence type="ECO:0000256" key="1">
    <source>
        <dbReference type="ARBA" id="ARBA00000085"/>
    </source>
</evidence>
<dbReference type="SMART" id="SM00388">
    <property type="entry name" value="HisKA"/>
    <property type="match status" value="1"/>
</dbReference>
<feature type="region of interest" description="Disordered" evidence="8">
    <location>
        <begin position="786"/>
        <end position="808"/>
    </location>
</feature>
<comment type="subcellular location">
    <subcellularLocation>
        <location evidence="2">Endoplasmic reticulum membrane</location>
        <topology evidence="2">Multi-pass membrane protein</topology>
    </subcellularLocation>
</comment>
<dbReference type="AlphaFoldDB" id="A0A5N5KFN7"/>
<dbReference type="CDD" id="cd00082">
    <property type="entry name" value="HisKA"/>
    <property type="match status" value="1"/>
</dbReference>
<keyword evidence="4 7" id="KW-0597">Phosphoprotein</keyword>
<protein>
    <recommendedName>
        <fullName evidence="3">histidine kinase</fullName>
        <ecNumber evidence="3">2.7.13.3</ecNumber>
    </recommendedName>
</protein>
<accession>A0A5N5KFN7</accession>
<organism evidence="12 13">
    <name type="scientific">Salix brachista</name>
    <dbReference type="NCBI Taxonomy" id="2182728"/>
    <lineage>
        <taxon>Eukaryota</taxon>
        <taxon>Viridiplantae</taxon>
        <taxon>Streptophyta</taxon>
        <taxon>Embryophyta</taxon>
        <taxon>Tracheophyta</taxon>
        <taxon>Spermatophyta</taxon>
        <taxon>Magnoliopsida</taxon>
        <taxon>eudicotyledons</taxon>
        <taxon>Gunneridae</taxon>
        <taxon>Pentapetalae</taxon>
        <taxon>rosids</taxon>
        <taxon>fabids</taxon>
        <taxon>Malpighiales</taxon>
        <taxon>Salicaceae</taxon>
        <taxon>Saliceae</taxon>
        <taxon>Salix</taxon>
    </lineage>
</organism>
<dbReference type="Gene3D" id="3.30.565.10">
    <property type="entry name" value="Histidine kinase-like ATPase, C-terminal domain"/>
    <property type="match status" value="1"/>
</dbReference>
<feature type="domain" description="Histidine kinase" evidence="10">
    <location>
        <begin position="432"/>
        <end position="698"/>
    </location>
</feature>
<keyword evidence="9" id="KW-1133">Transmembrane helix</keyword>
<name>A0A5N5KFN7_9ROSI</name>
<evidence type="ECO:0000313" key="13">
    <source>
        <dbReference type="Proteomes" id="UP000326939"/>
    </source>
</evidence>
<dbReference type="GO" id="GO:0000155">
    <property type="term" value="F:phosphorelay sensor kinase activity"/>
    <property type="evidence" value="ECO:0007669"/>
    <property type="project" value="InterPro"/>
</dbReference>
<evidence type="ECO:0000256" key="8">
    <source>
        <dbReference type="SAM" id="MobiDB-lite"/>
    </source>
</evidence>
<dbReference type="InterPro" id="IPR003661">
    <property type="entry name" value="HisK_dim/P_dom"/>
</dbReference>
<dbReference type="InterPro" id="IPR004358">
    <property type="entry name" value="Sig_transdc_His_kin-like_C"/>
</dbReference>
<dbReference type="Pfam" id="PF00512">
    <property type="entry name" value="HisKA"/>
    <property type="match status" value="1"/>
</dbReference>
<proteinExistence type="predicted"/>
<dbReference type="PRINTS" id="PR00344">
    <property type="entry name" value="BCTRLSENSOR"/>
</dbReference>
<comment type="catalytic activity">
    <reaction evidence="1">
        <text>ATP + protein L-histidine = ADP + protein N-phospho-L-histidine.</text>
        <dbReference type="EC" id="2.7.13.3"/>
    </reaction>
</comment>
<dbReference type="EMBL" id="VDCV01000013">
    <property type="protein sequence ID" value="KAB5529161.1"/>
    <property type="molecule type" value="Genomic_DNA"/>
</dbReference>
<dbReference type="InterPro" id="IPR005467">
    <property type="entry name" value="His_kinase_dom"/>
</dbReference>
<keyword evidence="9" id="KW-0812">Transmembrane</keyword>
<dbReference type="InterPro" id="IPR003594">
    <property type="entry name" value="HATPase_dom"/>
</dbReference>
<dbReference type="PANTHER" id="PTHR43719:SF50">
    <property type="entry name" value="HISTIDINE KINASE CKI1-LIKE ISOFORM X1"/>
    <property type="match status" value="1"/>
</dbReference>
<dbReference type="Proteomes" id="UP000326939">
    <property type="component" value="Chromosome 13"/>
</dbReference>
<dbReference type="SMART" id="SM00448">
    <property type="entry name" value="REC"/>
    <property type="match status" value="1"/>
</dbReference>
<evidence type="ECO:0000256" key="3">
    <source>
        <dbReference type="ARBA" id="ARBA00012438"/>
    </source>
</evidence>
<dbReference type="PROSITE" id="PS50109">
    <property type="entry name" value="HIS_KIN"/>
    <property type="match status" value="1"/>
</dbReference>
<dbReference type="SMART" id="SM00387">
    <property type="entry name" value="HATPase_c"/>
    <property type="match status" value="1"/>
</dbReference>
<dbReference type="GO" id="GO:0005789">
    <property type="term" value="C:endoplasmic reticulum membrane"/>
    <property type="evidence" value="ECO:0007669"/>
    <property type="project" value="UniProtKB-SubCell"/>
</dbReference>
<evidence type="ECO:0000256" key="7">
    <source>
        <dbReference type="PROSITE-ProRule" id="PRU00169"/>
    </source>
</evidence>
<dbReference type="Gene3D" id="1.10.287.130">
    <property type="match status" value="1"/>
</dbReference>
<keyword evidence="13" id="KW-1185">Reference proteome</keyword>
<dbReference type="PROSITE" id="PS50110">
    <property type="entry name" value="RESPONSE_REGULATORY"/>
    <property type="match status" value="1"/>
</dbReference>
<feature type="transmembrane region" description="Helical" evidence="9">
    <location>
        <begin position="370"/>
        <end position="394"/>
    </location>
</feature>
<dbReference type="EC" id="2.7.13.3" evidence="3"/>
<comment type="caution">
    <text evidence="12">The sequence shown here is derived from an EMBL/GenBank/DDBJ whole genome shotgun (WGS) entry which is preliminary data.</text>
</comment>
<gene>
    <name evidence="12" type="ORF">DKX38_019242</name>
</gene>
<evidence type="ECO:0000256" key="4">
    <source>
        <dbReference type="ARBA" id="ARBA00022553"/>
    </source>
</evidence>
<evidence type="ECO:0000256" key="6">
    <source>
        <dbReference type="ARBA" id="ARBA00023170"/>
    </source>
</evidence>
<dbReference type="SUPFAM" id="SSF52172">
    <property type="entry name" value="CheY-like"/>
    <property type="match status" value="1"/>
</dbReference>
<keyword evidence="6" id="KW-0675">Receptor</keyword>
<dbReference type="SUPFAM" id="SSF47384">
    <property type="entry name" value="Homodimeric domain of signal transducing histidine kinase"/>
    <property type="match status" value="1"/>
</dbReference>
<dbReference type="InterPro" id="IPR036097">
    <property type="entry name" value="HisK_dim/P_sf"/>
</dbReference>
<dbReference type="InterPro" id="IPR011006">
    <property type="entry name" value="CheY-like_superfamily"/>
</dbReference>
<keyword evidence="9" id="KW-0472">Membrane</keyword>
<feature type="modified residue" description="4-aspartylphosphate" evidence="7">
    <location>
        <position position="1047"/>
    </location>
</feature>
<dbReference type="Pfam" id="PF02518">
    <property type="entry name" value="HATPase_c"/>
    <property type="match status" value="1"/>
</dbReference>
<dbReference type="InterPro" id="IPR050956">
    <property type="entry name" value="2C_system_His_kinase"/>
</dbReference>
<dbReference type="CDD" id="cd17546">
    <property type="entry name" value="REC_hyHK_CKI1_RcsC-like"/>
    <property type="match status" value="1"/>
</dbReference>